<protein>
    <recommendedName>
        <fullName evidence="4">Membrane protein YlaH</fullName>
    </recommendedName>
</protein>
<gene>
    <name evidence="2" type="ORF">ATY39_01995</name>
</gene>
<dbReference type="Pfam" id="PF14036">
    <property type="entry name" value="YlaH"/>
    <property type="match status" value="1"/>
</dbReference>
<reference evidence="3" key="2">
    <citation type="submission" date="2016-03" db="EMBL/GenBank/DDBJ databases">
        <authorList>
            <person name="Ploux O."/>
        </authorList>
    </citation>
    <scope>NUCLEOTIDE SEQUENCE [LARGE SCALE GENOMIC DNA]</scope>
    <source>
        <strain evidence="3">PP9</strain>
    </source>
</reference>
<dbReference type="RefSeq" id="WP_066785089.1">
    <property type="nucleotide sequence ID" value="NZ_CP014806.1"/>
</dbReference>
<dbReference type="Proteomes" id="UP000076021">
    <property type="component" value="Chromosome"/>
</dbReference>
<feature type="transmembrane region" description="Helical" evidence="1">
    <location>
        <begin position="84"/>
        <end position="103"/>
    </location>
</feature>
<dbReference type="InterPro" id="IPR025620">
    <property type="entry name" value="YlaH"/>
</dbReference>
<sequence length="134" mass="15036">MLDLFKSALLLKLNFIQAATSTTATSDGHDFVFERLSGVARYIYEGAPNFTVAGYILFAVIFVLTAIVYHLGFAREGLKPWQTGVIYVFLFVGCIILTFLAFFLPMVEGLIVAALVLIVYRMRLRRDKKKEATS</sequence>
<accession>A0A143HA80</accession>
<reference evidence="2 3" key="1">
    <citation type="journal article" date="2016" name="Genome Announc.">
        <title>Whole-Genome Sequence of Rummeliibacillus stabekisii Strain PP9 Isolated from Antarctic Soil.</title>
        <authorList>
            <person name="da Mota F.F."/>
            <person name="Vollu R.E."/>
            <person name="Jurelevicius D."/>
            <person name="Seldin L."/>
        </authorList>
    </citation>
    <scope>NUCLEOTIDE SEQUENCE [LARGE SCALE GENOMIC DNA]</scope>
    <source>
        <strain evidence="2 3">PP9</strain>
    </source>
</reference>
<evidence type="ECO:0000313" key="3">
    <source>
        <dbReference type="Proteomes" id="UP000076021"/>
    </source>
</evidence>
<dbReference type="STRING" id="241244.ATY39_01995"/>
<name>A0A143HA80_9BACL</name>
<evidence type="ECO:0008006" key="4">
    <source>
        <dbReference type="Google" id="ProtNLM"/>
    </source>
</evidence>
<evidence type="ECO:0000256" key="1">
    <source>
        <dbReference type="SAM" id="Phobius"/>
    </source>
</evidence>
<dbReference type="AlphaFoldDB" id="A0A143HA80"/>
<dbReference type="KEGG" id="rst:ATY39_01995"/>
<keyword evidence="1" id="KW-1133">Transmembrane helix</keyword>
<evidence type="ECO:0000313" key="2">
    <source>
        <dbReference type="EMBL" id="AMW98300.1"/>
    </source>
</evidence>
<dbReference type="EMBL" id="CP014806">
    <property type="protein sequence ID" value="AMW98300.1"/>
    <property type="molecule type" value="Genomic_DNA"/>
</dbReference>
<keyword evidence="1" id="KW-0472">Membrane</keyword>
<keyword evidence="1" id="KW-0812">Transmembrane</keyword>
<organism evidence="2 3">
    <name type="scientific">Rummeliibacillus stabekisii</name>
    <dbReference type="NCBI Taxonomy" id="241244"/>
    <lineage>
        <taxon>Bacteria</taxon>
        <taxon>Bacillati</taxon>
        <taxon>Bacillota</taxon>
        <taxon>Bacilli</taxon>
        <taxon>Bacillales</taxon>
        <taxon>Caryophanaceae</taxon>
        <taxon>Rummeliibacillus</taxon>
    </lineage>
</organism>
<keyword evidence="3" id="KW-1185">Reference proteome</keyword>
<proteinExistence type="predicted"/>
<feature type="transmembrane region" description="Helical" evidence="1">
    <location>
        <begin position="52"/>
        <end position="72"/>
    </location>
</feature>
<dbReference type="OrthoDB" id="2680377at2"/>